<keyword evidence="2" id="KW-0472">Membrane</keyword>
<reference evidence="3 4" key="1">
    <citation type="submission" date="2018-10" db="EMBL/GenBank/DDBJ databases">
        <title>Phylogenomics of Brevibacillus.</title>
        <authorList>
            <person name="Dunlap C."/>
        </authorList>
    </citation>
    <scope>NUCLEOTIDE SEQUENCE [LARGE SCALE GENOMIC DNA]</scope>
    <source>
        <strain evidence="3 4">JCM 15085</strain>
    </source>
</reference>
<accession>A0A3M8CHR2</accession>
<feature type="compositionally biased region" description="Basic and acidic residues" evidence="1">
    <location>
        <begin position="97"/>
        <end position="121"/>
    </location>
</feature>
<name>A0A3M8CHR2_9BACL</name>
<dbReference type="AlphaFoldDB" id="A0A3M8CHR2"/>
<feature type="region of interest" description="Disordered" evidence="1">
    <location>
        <begin position="64"/>
        <end position="121"/>
    </location>
</feature>
<feature type="transmembrane region" description="Helical" evidence="2">
    <location>
        <begin position="7"/>
        <end position="25"/>
    </location>
</feature>
<proteinExistence type="predicted"/>
<organism evidence="3 4">
    <name type="scientific">Brevibacillus panacihumi</name>
    <dbReference type="NCBI Taxonomy" id="497735"/>
    <lineage>
        <taxon>Bacteria</taxon>
        <taxon>Bacillati</taxon>
        <taxon>Bacillota</taxon>
        <taxon>Bacilli</taxon>
        <taxon>Bacillales</taxon>
        <taxon>Paenibacillaceae</taxon>
        <taxon>Brevibacillus</taxon>
    </lineage>
</organism>
<evidence type="ECO:0000313" key="3">
    <source>
        <dbReference type="EMBL" id="RNB75061.1"/>
    </source>
</evidence>
<comment type="caution">
    <text evidence="3">The sequence shown here is derived from an EMBL/GenBank/DDBJ whole genome shotgun (WGS) entry which is preliminary data.</text>
</comment>
<dbReference type="RefSeq" id="WP_122914728.1">
    <property type="nucleotide sequence ID" value="NZ_RHHT01000046.1"/>
</dbReference>
<sequence>MLRRIPPVILVIVVLAVYGFLLTLFTDPINTLIVLGLSVLLFLIVRNFLRTGRFFSGKLFSRSNASRKAPVHKPKINTMRQTGKKPAPQQKKNHPFRVIDGKKGKSGEKQSEQDSKDNFFQ</sequence>
<protein>
    <submittedName>
        <fullName evidence="3">Uncharacterized protein</fullName>
    </submittedName>
</protein>
<evidence type="ECO:0000256" key="2">
    <source>
        <dbReference type="SAM" id="Phobius"/>
    </source>
</evidence>
<dbReference type="Proteomes" id="UP000281915">
    <property type="component" value="Unassembled WGS sequence"/>
</dbReference>
<keyword evidence="2" id="KW-0812">Transmembrane</keyword>
<dbReference type="EMBL" id="RHHT01000046">
    <property type="protein sequence ID" value="RNB75061.1"/>
    <property type="molecule type" value="Genomic_DNA"/>
</dbReference>
<feature type="transmembrane region" description="Helical" evidence="2">
    <location>
        <begin position="31"/>
        <end position="49"/>
    </location>
</feature>
<gene>
    <name evidence="3" type="ORF">EDM58_19050</name>
</gene>
<evidence type="ECO:0000256" key="1">
    <source>
        <dbReference type="SAM" id="MobiDB-lite"/>
    </source>
</evidence>
<evidence type="ECO:0000313" key="4">
    <source>
        <dbReference type="Proteomes" id="UP000281915"/>
    </source>
</evidence>
<keyword evidence="2" id="KW-1133">Transmembrane helix</keyword>